<dbReference type="SUPFAM" id="SSF53187">
    <property type="entry name" value="Zn-dependent exopeptidases"/>
    <property type="match status" value="1"/>
</dbReference>
<dbReference type="PANTHER" id="PTHR12147:SF26">
    <property type="entry name" value="PEPTIDASE M28 DOMAIN-CONTAINING PROTEIN"/>
    <property type="match status" value="1"/>
</dbReference>
<dbReference type="Gene3D" id="3.40.630.10">
    <property type="entry name" value="Zn peptidases"/>
    <property type="match status" value="1"/>
</dbReference>
<protein>
    <submittedName>
        <fullName evidence="2">M28 family peptidase</fullName>
    </submittedName>
</protein>
<dbReference type="EMBL" id="JAYGHX010000006">
    <property type="protein sequence ID" value="MEA5391840.1"/>
    <property type="molecule type" value="Genomic_DNA"/>
</dbReference>
<dbReference type="RefSeq" id="WP_323305823.1">
    <property type="nucleotide sequence ID" value="NZ_JAYGHX010000006.1"/>
</dbReference>
<gene>
    <name evidence="2" type="ORF">VB738_11290</name>
</gene>
<feature type="domain" description="Peptidase M28" evidence="1">
    <location>
        <begin position="31"/>
        <end position="239"/>
    </location>
</feature>
<dbReference type="PANTHER" id="PTHR12147">
    <property type="entry name" value="METALLOPEPTIDASE M28 FAMILY MEMBER"/>
    <property type="match status" value="1"/>
</dbReference>
<dbReference type="Proteomes" id="UP001304461">
    <property type="component" value="Unassembled WGS sequence"/>
</dbReference>
<evidence type="ECO:0000313" key="2">
    <source>
        <dbReference type="EMBL" id="MEA5391840.1"/>
    </source>
</evidence>
<sequence length="248" mass="26826">MAVRAYLIEQLGALGPVEEHHFHEGIDAGTNLILRLPGQRPELNPLLVAAHYDGPLHSIDADDNASGLAALIELAVHWKAQPPRRPVWIVAFDQEEWGMLGSTALARELQAGGQTLKLMVSLEMLAYTTETQNYPHPAMKAIYGDRGDFIAVVGNLGAGAMLPGLASRMGKHVVTKVLPVPDAGRAIPDVRLSDHSPFWDAGYDAVMVTDTSFLRNPHYHQMSDTIDTLDLPFLAAVTEGLKEGLGGL</sequence>
<keyword evidence="3" id="KW-1185">Reference proteome</keyword>
<name>A0ABU5RVN6_9CYAN</name>
<dbReference type="InterPro" id="IPR007484">
    <property type="entry name" value="Peptidase_M28"/>
</dbReference>
<organism evidence="2 3">
    <name type="scientific">Cyanobium gracile UHCC 0139</name>
    <dbReference type="NCBI Taxonomy" id="3110308"/>
    <lineage>
        <taxon>Bacteria</taxon>
        <taxon>Bacillati</taxon>
        <taxon>Cyanobacteriota</taxon>
        <taxon>Cyanophyceae</taxon>
        <taxon>Synechococcales</taxon>
        <taxon>Prochlorococcaceae</taxon>
        <taxon>Cyanobium</taxon>
    </lineage>
</organism>
<accession>A0ABU5RVN6</accession>
<dbReference type="InterPro" id="IPR045175">
    <property type="entry name" value="M28_fam"/>
</dbReference>
<evidence type="ECO:0000259" key="1">
    <source>
        <dbReference type="Pfam" id="PF04389"/>
    </source>
</evidence>
<proteinExistence type="predicted"/>
<dbReference type="Pfam" id="PF04389">
    <property type="entry name" value="Peptidase_M28"/>
    <property type="match status" value="1"/>
</dbReference>
<comment type="caution">
    <text evidence="2">The sequence shown here is derived from an EMBL/GenBank/DDBJ whole genome shotgun (WGS) entry which is preliminary data.</text>
</comment>
<evidence type="ECO:0000313" key="3">
    <source>
        <dbReference type="Proteomes" id="UP001304461"/>
    </source>
</evidence>
<reference evidence="2 3" key="1">
    <citation type="submission" date="2023-12" db="EMBL/GenBank/DDBJ databases">
        <title>Baltic Sea Cyanobacteria.</title>
        <authorList>
            <person name="Delbaje E."/>
            <person name="Fewer D.P."/>
            <person name="Shishido T.K."/>
        </authorList>
    </citation>
    <scope>NUCLEOTIDE SEQUENCE [LARGE SCALE GENOMIC DNA]</scope>
    <source>
        <strain evidence="2 3">UHCC 0139</strain>
    </source>
</reference>